<feature type="transmembrane region" description="Helical" evidence="1">
    <location>
        <begin position="179"/>
        <end position="199"/>
    </location>
</feature>
<feature type="transmembrane region" description="Helical" evidence="1">
    <location>
        <begin position="219"/>
        <end position="239"/>
    </location>
</feature>
<proteinExistence type="predicted"/>
<gene>
    <name evidence="2" type="ORF">CMsap09_01245</name>
</gene>
<name>A0A251XQJ7_9MICO</name>
<feature type="transmembrane region" description="Helical" evidence="1">
    <location>
        <begin position="141"/>
        <end position="167"/>
    </location>
</feature>
<organism evidence="2 3">
    <name type="scientific">Clavibacter michiganensis</name>
    <dbReference type="NCBI Taxonomy" id="28447"/>
    <lineage>
        <taxon>Bacteria</taxon>
        <taxon>Bacillati</taxon>
        <taxon>Actinomycetota</taxon>
        <taxon>Actinomycetes</taxon>
        <taxon>Micrococcales</taxon>
        <taxon>Microbacteriaceae</taxon>
        <taxon>Clavibacter</taxon>
    </lineage>
</organism>
<reference evidence="2 3" key="1">
    <citation type="submission" date="2016-08" db="EMBL/GenBank/DDBJ databases">
        <title>Genome sequence of Clavibacter michiganensis spp. strain CASJ009.</title>
        <authorList>
            <person name="Thapa S.P."/>
            <person name="Coaker G."/>
        </authorList>
    </citation>
    <scope>NUCLEOTIDE SEQUENCE [LARGE SCALE GENOMIC DNA]</scope>
    <source>
        <strain evidence="2">CASJ009</strain>
    </source>
</reference>
<evidence type="ECO:0000313" key="2">
    <source>
        <dbReference type="EMBL" id="OUE07543.1"/>
    </source>
</evidence>
<dbReference type="AlphaFoldDB" id="A0A251XQJ7"/>
<feature type="transmembrane region" description="Helical" evidence="1">
    <location>
        <begin position="52"/>
        <end position="69"/>
    </location>
</feature>
<keyword evidence="1" id="KW-0472">Membrane</keyword>
<dbReference type="EMBL" id="MDHJ01000001">
    <property type="protein sequence ID" value="OUE07543.1"/>
    <property type="molecule type" value="Genomic_DNA"/>
</dbReference>
<dbReference type="Proteomes" id="UP000195106">
    <property type="component" value="Unassembled WGS sequence"/>
</dbReference>
<sequence>MSPADRITSVPALVLAGFAVASGAYTRAFDEASPTGVRLTQTKLILDDVTDTRFLANVVLLAWLVALVVRSPADARPDRLIRHGTYVRALLAACRDGMTWALTILPLLLVAMYVTALGLPVADDGTHGIEGYSAAQQRPGWPWLALIVGTVMLALALLMATQISALALHLIGPGRGLDVVFAVSVGMLALLSAAGLIDAGSPLNLSHLTTAQTVAADPGAAAVSWAAVTAACAALLLAVRAKDRAHRSRPALLGRHSG</sequence>
<feature type="transmembrane region" description="Helical" evidence="1">
    <location>
        <begin position="98"/>
        <end position="121"/>
    </location>
</feature>
<evidence type="ECO:0000256" key="1">
    <source>
        <dbReference type="SAM" id="Phobius"/>
    </source>
</evidence>
<keyword evidence="1" id="KW-0812">Transmembrane</keyword>
<comment type="caution">
    <text evidence="2">The sequence shown here is derived from an EMBL/GenBank/DDBJ whole genome shotgun (WGS) entry which is preliminary data.</text>
</comment>
<accession>A0A251XQJ7</accession>
<keyword evidence="1" id="KW-1133">Transmembrane helix</keyword>
<protein>
    <submittedName>
        <fullName evidence="2">Uncharacterized protein</fullName>
    </submittedName>
</protein>
<evidence type="ECO:0000313" key="3">
    <source>
        <dbReference type="Proteomes" id="UP000195106"/>
    </source>
</evidence>